<dbReference type="RefSeq" id="WP_348392591.1">
    <property type="nucleotide sequence ID" value="NZ_CP134145.1"/>
</dbReference>
<sequence>MNTHLPNLKHLQYLLALNEHQHFHRAADACFVSQSTLSSAVIKLEQLLDCQLIERDHKSFVFTAHGKAVVKMAEQLIHSATDLVEFSMSQGLTSKGHIYLGCIPTIAPFLLTDVISATSELLPDIELFIKEAPTDELLKQLANGDIDIAILALPIDNKHNHNFKQTHLGNDEFYLAGNEELVKQVISDEDYQNIPDESVFLLSEEHCLTDHALSACKLVNKSKINPFAATSLATLLQMTIHHNGLTFLPEMAINKGIAGHAYLTVQKLNKHPYREIAMLERNGSLRSETFSLLANVITDLFEQNR</sequence>
<proteinExistence type="inferred from homology"/>
<dbReference type="EMBL" id="CP134145">
    <property type="protein sequence ID" value="WNC73479.1"/>
    <property type="molecule type" value="Genomic_DNA"/>
</dbReference>
<dbReference type="Gene3D" id="3.40.190.10">
    <property type="entry name" value="Periplasmic binding protein-like II"/>
    <property type="match status" value="2"/>
</dbReference>
<evidence type="ECO:0000313" key="7">
    <source>
        <dbReference type="Proteomes" id="UP001258994"/>
    </source>
</evidence>
<dbReference type="SUPFAM" id="SSF53850">
    <property type="entry name" value="Periplasmic binding protein-like II"/>
    <property type="match status" value="1"/>
</dbReference>
<keyword evidence="7" id="KW-1185">Reference proteome</keyword>
<dbReference type="Pfam" id="PF03466">
    <property type="entry name" value="LysR_substrate"/>
    <property type="match status" value="1"/>
</dbReference>
<dbReference type="InterPro" id="IPR000847">
    <property type="entry name" value="LysR_HTH_N"/>
</dbReference>
<dbReference type="Proteomes" id="UP001258994">
    <property type="component" value="Chromosome"/>
</dbReference>
<dbReference type="PANTHER" id="PTHR30346:SF10">
    <property type="entry name" value="TRANSCRIPTIONAL REGULATOR OF OXIDATIVE STRESS OXYR"/>
    <property type="match status" value="1"/>
</dbReference>
<dbReference type="PANTHER" id="PTHR30346">
    <property type="entry name" value="TRANSCRIPTIONAL DUAL REGULATOR HCAR-RELATED"/>
    <property type="match status" value="1"/>
</dbReference>
<dbReference type="InterPro" id="IPR005119">
    <property type="entry name" value="LysR_subst-bd"/>
</dbReference>
<dbReference type="CDD" id="cd08411">
    <property type="entry name" value="PBP2_OxyR"/>
    <property type="match status" value="1"/>
</dbReference>
<dbReference type="Gene3D" id="1.10.10.10">
    <property type="entry name" value="Winged helix-like DNA-binding domain superfamily/Winged helix DNA-binding domain"/>
    <property type="match status" value="1"/>
</dbReference>
<evidence type="ECO:0000259" key="5">
    <source>
        <dbReference type="PROSITE" id="PS50931"/>
    </source>
</evidence>
<protein>
    <submittedName>
        <fullName evidence="6">LysR substrate-binding domain-containing protein</fullName>
    </submittedName>
</protein>
<gene>
    <name evidence="6" type="ORF">RGQ13_05645</name>
</gene>
<evidence type="ECO:0000256" key="3">
    <source>
        <dbReference type="ARBA" id="ARBA00023125"/>
    </source>
</evidence>
<dbReference type="InterPro" id="IPR036388">
    <property type="entry name" value="WH-like_DNA-bd_sf"/>
</dbReference>
<dbReference type="SUPFAM" id="SSF46785">
    <property type="entry name" value="Winged helix' DNA-binding domain"/>
    <property type="match status" value="1"/>
</dbReference>
<evidence type="ECO:0000256" key="1">
    <source>
        <dbReference type="ARBA" id="ARBA00009437"/>
    </source>
</evidence>
<comment type="similarity">
    <text evidence="1">Belongs to the LysR transcriptional regulatory family.</text>
</comment>
<keyword evidence="2" id="KW-0805">Transcription regulation</keyword>
<evidence type="ECO:0000256" key="2">
    <source>
        <dbReference type="ARBA" id="ARBA00023015"/>
    </source>
</evidence>
<keyword evidence="4" id="KW-0804">Transcription</keyword>
<accession>A0ABY9TY23</accession>
<dbReference type="PROSITE" id="PS50931">
    <property type="entry name" value="HTH_LYSR"/>
    <property type="match status" value="1"/>
</dbReference>
<name>A0ABY9TY23_9GAMM</name>
<feature type="domain" description="HTH lysR-type" evidence="5">
    <location>
        <begin position="6"/>
        <end position="63"/>
    </location>
</feature>
<organism evidence="6 7">
    <name type="scientific">Thalassotalea psychrophila</name>
    <dbReference type="NCBI Taxonomy" id="3065647"/>
    <lineage>
        <taxon>Bacteria</taxon>
        <taxon>Pseudomonadati</taxon>
        <taxon>Pseudomonadota</taxon>
        <taxon>Gammaproteobacteria</taxon>
        <taxon>Alteromonadales</taxon>
        <taxon>Colwelliaceae</taxon>
        <taxon>Thalassotalea</taxon>
    </lineage>
</organism>
<dbReference type="InterPro" id="IPR036390">
    <property type="entry name" value="WH_DNA-bd_sf"/>
</dbReference>
<reference evidence="7" key="1">
    <citation type="submission" date="2023-09" db="EMBL/GenBank/DDBJ databases">
        <authorList>
            <person name="Zhang C."/>
        </authorList>
    </citation>
    <scope>NUCLEOTIDE SEQUENCE [LARGE SCALE GENOMIC DNA]</scope>
    <source>
        <strain evidence="7">SQ149</strain>
    </source>
</reference>
<dbReference type="Pfam" id="PF00126">
    <property type="entry name" value="HTH_1"/>
    <property type="match status" value="1"/>
</dbReference>
<keyword evidence="3" id="KW-0238">DNA-binding</keyword>
<evidence type="ECO:0000256" key="4">
    <source>
        <dbReference type="ARBA" id="ARBA00023163"/>
    </source>
</evidence>
<evidence type="ECO:0000313" key="6">
    <source>
        <dbReference type="EMBL" id="WNC73479.1"/>
    </source>
</evidence>